<dbReference type="EC" id="1.7.1.4" evidence="6"/>
<dbReference type="GO" id="GO:0046872">
    <property type="term" value="F:metal ion binding"/>
    <property type="evidence" value="ECO:0007669"/>
    <property type="project" value="UniProtKB-KW"/>
</dbReference>
<dbReference type="PROSITE" id="PS51296">
    <property type="entry name" value="RIESKE"/>
    <property type="match status" value="1"/>
</dbReference>
<keyword evidence="6" id="KW-0560">Oxidoreductase</keyword>
<gene>
    <name evidence="6" type="ORF">AVDCRST_MAG67-1864</name>
</gene>
<evidence type="ECO:0000313" key="6">
    <source>
        <dbReference type="EMBL" id="CAA9499889.1"/>
    </source>
</evidence>
<dbReference type="Pfam" id="PF00355">
    <property type="entry name" value="Rieske"/>
    <property type="match status" value="1"/>
</dbReference>
<dbReference type="GO" id="GO:0051537">
    <property type="term" value="F:2 iron, 2 sulfur cluster binding"/>
    <property type="evidence" value="ECO:0007669"/>
    <property type="project" value="UniProtKB-KW"/>
</dbReference>
<dbReference type="GO" id="GO:0008942">
    <property type="term" value="F:nitrite reductase [NAD(P)H] activity"/>
    <property type="evidence" value="ECO:0007669"/>
    <property type="project" value="UniProtKB-EC"/>
</dbReference>
<accession>A0A6J4SIF1</accession>
<evidence type="ECO:0000256" key="3">
    <source>
        <dbReference type="ARBA" id="ARBA00023004"/>
    </source>
</evidence>
<dbReference type="GO" id="GO:0004497">
    <property type="term" value="F:monooxygenase activity"/>
    <property type="evidence" value="ECO:0007669"/>
    <property type="project" value="UniProtKB-ARBA"/>
</dbReference>
<reference evidence="6" key="1">
    <citation type="submission" date="2020-02" db="EMBL/GenBank/DDBJ databases">
        <authorList>
            <person name="Meier V. D."/>
        </authorList>
    </citation>
    <scope>NUCLEOTIDE SEQUENCE</scope>
    <source>
        <strain evidence="6">AVDCRST_MAG67</strain>
    </source>
</reference>
<dbReference type="InterPro" id="IPR036922">
    <property type="entry name" value="Rieske_2Fe-2S_sf"/>
</dbReference>
<organism evidence="6">
    <name type="scientific">uncultured Solirubrobacteraceae bacterium</name>
    <dbReference type="NCBI Taxonomy" id="1162706"/>
    <lineage>
        <taxon>Bacteria</taxon>
        <taxon>Bacillati</taxon>
        <taxon>Actinomycetota</taxon>
        <taxon>Thermoleophilia</taxon>
        <taxon>Solirubrobacterales</taxon>
        <taxon>Solirubrobacteraceae</taxon>
        <taxon>environmental samples</taxon>
    </lineage>
</organism>
<keyword evidence="2" id="KW-0479">Metal-binding</keyword>
<sequence>MSTAAALAHDACSVEDIPLGEGRAVTLDGRRIAIFRAGGGWYALDAACPHRGGPLADGIVCDRAVICPLHDRRFDLQSGSALTTGNAVAAHAVEVRGARVFVTLAAAERGAA</sequence>
<protein>
    <submittedName>
        <fullName evidence="6">Nitrite reductase [NAD(P)H] small subunit</fullName>
        <ecNumber evidence="6">1.7.1.4</ecNumber>
    </submittedName>
</protein>
<keyword evidence="1" id="KW-0001">2Fe-2S</keyword>
<dbReference type="EMBL" id="CADCVQ010000079">
    <property type="protein sequence ID" value="CAA9499889.1"/>
    <property type="molecule type" value="Genomic_DNA"/>
</dbReference>
<evidence type="ECO:0000256" key="4">
    <source>
        <dbReference type="ARBA" id="ARBA00023014"/>
    </source>
</evidence>
<dbReference type="AlphaFoldDB" id="A0A6J4SIF1"/>
<evidence type="ECO:0000259" key="5">
    <source>
        <dbReference type="PROSITE" id="PS51296"/>
    </source>
</evidence>
<dbReference type="PANTHER" id="PTHR21496:SF23">
    <property type="entry name" value="3-PHENYLPROPIONATE_CINNAMIC ACID DIOXYGENASE FERREDOXIN SUBUNIT"/>
    <property type="match status" value="1"/>
</dbReference>
<evidence type="ECO:0000256" key="2">
    <source>
        <dbReference type="ARBA" id="ARBA00022723"/>
    </source>
</evidence>
<feature type="domain" description="Rieske" evidence="5">
    <location>
        <begin position="9"/>
        <end position="102"/>
    </location>
</feature>
<dbReference type="PANTHER" id="PTHR21496">
    <property type="entry name" value="FERREDOXIN-RELATED"/>
    <property type="match status" value="1"/>
</dbReference>
<dbReference type="SUPFAM" id="SSF50022">
    <property type="entry name" value="ISP domain"/>
    <property type="match status" value="1"/>
</dbReference>
<dbReference type="Gene3D" id="2.102.10.10">
    <property type="entry name" value="Rieske [2Fe-2S] iron-sulphur domain"/>
    <property type="match status" value="1"/>
</dbReference>
<keyword evidence="3" id="KW-0408">Iron</keyword>
<keyword evidence="4" id="KW-0411">Iron-sulfur</keyword>
<evidence type="ECO:0000256" key="1">
    <source>
        <dbReference type="ARBA" id="ARBA00022714"/>
    </source>
</evidence>
<dbReference type="InterPro" id="IPR017941">
    <property type="entry name" value="Rieske_2Fe-2S"/>
</dbReference>
<proteinExistence type="predicted"/>
<name>A0A6J4SIF1_9ACTN</name>
<dbReference type="GO" id="GO:0016705">
    <property type="term" value="F:oxidoreductase activity, acting on paired donors, with incorporation or reduction of molecular oxygen"/>
    <property type="evidence" value="ECO:0007669"/>
    <property type="project" value="UniProtKB-ARBA"/>
</dbReference>